<feature type="domain" description="Thioesterase" evidence="2">
    <location>
        <begin position="240"/>
        <end position="314"/>
    </location>
</feature>
<name>A0A2I2KJK0_9ACTN</name>
<dbReference type="InterPro" id="IPR029069">
    <property type="entry name" value="HotDog_dom_sf"/>
</dbReference>
<dbReference type="Gene3D" id="3.10.129.10">
    <property type="entry name" value="Hotdog Thioesterase"/>
    <property type="match status" value="1"/>
</dbReference>
<dbReference type="Pfam" id="PF03061">
    <property type="entry name" value="4HBT"/>
    <property type="match status" value="1"/>
</dbReference>
<accession>A0A2I2KJK0</accession>
<protein>
    <recommendedName>
        <fullName evidence="2">Thioesterase domain-containing protein</fullName>
    </recommendedName>
</protein>
<dbReference type="AlphaFoldDB" id="A0A2I2KJK0"/>
<evidence type="ECO:0000313" key="3">
    <source>
        <dbReference type="EMBL" id="SNQ45827.1"/>
    </source>
</evidence>
<dbReference type="RefSeq" id="WP_115537913.1">
    <property type="nucleotide sequence ID" value="NZ_FZMO01000017.1"/>
</dbReference>
<dbReference type="Proteomes" id="UP000234331">
    <property type="component" value="Unassembled WGS sequence"/>
</dbReference>
<gene>
    <name evidence="3" type="ORF">FRACA_1130022</name>
</gene>
<dbReference type="InterPro" id="IPR006683">
    <property type="entry name" value="Thioestr_dom"/>
</dbReference>
<dbReference type="SUPFAM" id="SSF54637">
    <property type="entry name" value="Thioesterase/thiol ester dehydrase-isomerase"/>
    <property type="match status" value="1"/>
</dbReference>
<dbReference type="EMBL" id="FZMO01000017">
    <property type="protein sequence ID" value="SNQ45827.1"/>
    <property type="molecule type" value="Genomic_DNA"/>
</dbReference>
<sequence length="329" mass="32862">MSVRAGTFAPRIGLSGTPIPFTTLVDANPEPSAGPDPSTGAPVATFLLRPSPWLAGLSERGLPAPQVIVADVAAGAAALLDRAGGYRVMTESLRLDPLGEAGPRLRATAHASVAHGPRALTVGVVASLPDATADGNGAERTGANGAPPVSGGAGGAEAGSAGPGDGGDAQAGTVAGHLSARILVLDPRQAGGRVDAPSRVPTGHTPAVEDLLGDATTLEHADADVVRLRVPAHGDVGNSYGFMHGGAVAVYTDIGLEWLRGRPAPDLAGSRVLSVTLDYLAPVRLRGAVGVTSRIVERGGGRAIVAVTVAGDGDAACAIASYTVRLRRR</sequence>
<feature type="region of interest" description="Disordered" evidence="1">
    <location>
        <begin position="133"/>
        <end position="172"/>
    </location>
</feature>
<reference evidence="3 4" key="1">
    <citation type="submission" date="2017-06" db="EMBL/GenBank/DDBJ databases">
        <authorList>
            <person name="Kim H.J."/>
            <person name="Triplett B.A."/>
        </authorList>
    </citation>
    <scope>NUCLEOTIDE SEQUENCE [LARGE SCALE GENOMIC DNA]</scope>
    <source>
        <strain evidence="3">FRACA_ARgP5</strain>
    </source>
</reference>
<evidence type="ECO:0000256" key="1">
    <source>
        <dbReference type="SAM" id="MobiDB-lite"/>
    </source>
</evidence>
<organism evidence="3 4">
    <name type="scientific">Frankia canadensis</name>
    <dbReference type="NCBI Taxonomy" id="1836972"/>
    <lineage>
        <taxon>Bacteria</taxon>
        <taxon>Bacillati</taxon>
        <taxon>Actinomycetota</taxon>
        <taxon>Actinomycetes</taxon>
        <taxon>Frankiales</taxon>
        <taxon>Frankiaceae</taxon>
        <taxon>Frankia</taxon>
    </lineage>
</organism>
<evidence type="ECO:0000259" key="2">
    <source>
        <dbReference type="Pfam" id="PF03061"/>
    </source>
</evidence>
<keyword evidence="4" id="KW-1185">Reference proteome</keyword>
<dbReference type="CDD" id="cd03440">
    <property type="entry name" value="hot_dog"/>
    <property type="match status" value="1"/>
</dbReference>
<evidence type="ECO:0000313" key="4">
    <source>
        <dbReference type="Proteomes" id="UP000234331"/>
    </source>
</evidence>
<feature type="compositionally biased region" description="Gly residues" evidence="1">
    <location>
        <begin position="151"/>
        <end position="169"/>
    </location>
</feature>
<proteinExistence type="predicted"/>